<dbReference type="InterPro" id="IPR036249">
    <property type="entry name" value="Thioredoxin-like_sf"/>
</dbReference>
<gene>
    <name evidence="3" type="ORF">CQA43_05325</name>
</gene>
<dbReference type="PANTHER" id="PTHR30041">
    <property type="entry name" value="ARSENATE REDUCTASE"/>
    <property type="match status" value="1"/>
</dbReference>
<dbReference type="AlphaFoldDB" id="A0A3D8ID06"/>
<keyword evidence="4" id="KW-1185">Reference proteome</keyword>
<dbReference type="GeneID" id="82535708"/>
<dbReference type="EMBL" id="NXLS01000004">
    <property type="protein sequence ID" value="RDU63039.1"/>
    <property type="molecule type" value="Genomic_DNA"/>
</dbReference>
<organism evidence="3 4">
    <name type="scientific">Helicobacter ganmani</name>
    <dbReference type="NCBI Taxonomy" id="60246"/>
    <lineage>
        <taxon>Bacteria</taxon>
        <taxon>Pseudomonadati</taxon>
        <taxon>Campylobacterota</taxon>
        <taxon>Epsilonproteobacteria</taxon>
        <taxon>Campylobacterales</taxon>
        <taxon>Helicobacteraceae</taxon>
        <taxon>Helicobacter</taxon>
    </lineage>
</organism>
<comment type="caution">
    <text evidence="3">The sequence shown here is derived from an EMBL/GenBank/DDBJ whole genome shotgun (WGS) entry which is preliminary data.</text>
</comment>
<reference evidence="3 4" key="1">
    <citation type="submission" date="2018-04" db="EMBL/GenBank/DDBJ databases">
        <title>Novel Campyloabacter and Helicobacter Species and Strains.</title>
        <authorList>
            <person name="Mannion A.J."/>
            <person name="Shen Z."/>
            <person name="Fox J.G."/>
        </authorList>
    </citation>
    <scope>NUCLEOTIDE SEQUENCE [LARGE SCALE GENOMIC DNA]</scope>
    <source>
        <strain evidence="3 4">MIT 99-5101</strain>
    </source>
</reference>
<dbReference type="InterPro" id="IPR006504">
    <property type="entry name" value="Tscrpt_reg_Spx/MgsR"/>
</dbReference>
<evidence type="ECO:0000256" key="1">
    <source>
        <dbReference type="ARBA" id="ARBA00007198"/>
    </source>
</evidence>
<name>A0A3D8ID06_9HELI</name>
<protein>
    <submittedName>
        <fullName evidence="3">Arsenate reductase family protein</fullName>
    </submittedName>
</protein>
<dbReference type="Gene3D" id="3.40.30.10">
    <property type="entry name" value="Glutaredoxin"/>
    <property type="match status" value="1"/>
</dbReference>
<evidence type="ECO:0000313" key="4">
    <source>
        <dbReference type="Proteomes" id="UP000256650"/>
    </source>
</evidence>
<dbReference type="InterPro" id="IPR006660">
    <property type="entry name" value="Arsenate_reductase-like"/>
</dbReference>
<dbReference type="CDD" id="cd02977">
    <property type="entry name" value="ArsC_family"/>
    <property type="match status" value="1"/>
</dbReference>
<dbReference type="PANTHER" id="PTHR30041:SF8">
    <property type="entry name" value="PROTEIN YFFB"/>
    <property type="match status" value="1"/>
</dbReference>
<evidence type="ECO:0000313" key="3">
    <source>
        <dbReference type="EMBL" id="RDU63039.1"/>
    </source>
</evidence>
<dbReference type="Proteomes" id="UP000256650">
    <property type="component" value="Unassembled WGS sequence"/>
</dbReference>
<dbReference type="NCBIfam" id="TIGR01617">
    <property type="entry name" value="arsC_related"/>
    <property type="match status" value="1"/>
</dbReference>
<dbReference type="PROSITE" id="PS51353">
    <property type="entry name" value="ARSC"/>
    <property type="match status" value="1"/>
</dbReference>
<dbReference type="SUPFAM" id="SSF52833">
    <property type="entry name" value="Thioredoxin-like"/>
    <property type="match status" value="1"/>
</dbReference>
<comment type="similarity">
    <text evidence="1 2">Belongs to the ArsC family.</text>
</comment>
<dbReference type="RefSeq" id="WP_115551573.1">
    <property type="nucleotide sequence ID" value="NZ_CAOQIW010000002.1"/>
</dbReference>
<dbReference type="OrthoDB" id="9803749at2"/>
<dbReference type="Pfam" id="PF03960">
    <property type="entry name" value="ArsC"/>
    <property type="match status" value="1"/>
</dbReference>
<accession>A0A3D8ID06</accession>
<proteinExistence type="inferred from homology"/>
<sequence>MVKIYGIKNCGSVKKALNFLESKGIPYTLIDFKTTPPTPQDLEHWLKFVSLEVLFNKKGTTYKKLGLKELQLTPAKIKEWLIKEPMLIKRPVIVHSNGVIVGFNEETYQKMQG</sequence>
<evidence type="ECO:0000256" key="2">
    <source>
        <dbReference type="PROSITE-ProRule" id="PRU01282"/>
    </source>
</evidence>